<evidence type="ECO:0000256" key="1">
    <source>
        <dbReference type="SAM" id="MobiDB-lite"/>
    </source>
</evidence>
<dbReference type="AlphaFoldDB" id="A0A183IF22"/>
<name>A0A183IF22_9BILA</name>
<dbReference type="EMBL" id="UZAM01007133">
    <property type="protein sequence ID" value="VDO96921.1"/>
    <property type="molecule type" value="Genomic_DNA"/>
</dbReference>
<keyword evidence="3" id="KW-1185">Reference proteome</keyword>
<gene>
    <name evidence="2" type="ORF">SBAD_LOCUS2216</name>
</gene>
<feature type="region of interest" description="Disordered" evidence="1">
    <location>
        <begin position="62"/>
        <end position="97"/>
    </location>
</feature>
<dbReference type="WBParaSite" id="SBAD_0000232101-mRNA-1">
    <property type="protein sequence ID" value="SBAD_0000232101-mRNA-1"/>
    <property type="gene ID" value="SBAD_0000232101"/>
</dbReference>
<dbReference type="Proteomes" id="UP000270296">
    <property type="component" value="Unassembled WGS sequence"/>
</dbReference>
<evidence type="ECO:0000313" key="3">
    <source>
        <dbReference type="Proteomes" id="UP000270296"/>
    </source>
</evidence>
<feature type="compositionally biased region" description="Basic and acidic residues" evidence="1">
    <location>
        <begin position="65"/>
        <end position="89"/>
    </location>
</feature>
<dbReference type="OrthoDB" id="10047222at2759"/>
<reference evidence="4" key="1">
    <citation type="submission" date="2016-06" db="UniProtKB">
        <authorList>
            <consortium name="WormBaseParasite"/>
        </authorList>
    </citation>
    <scope>IDENTIFICATION</scope>
</reference>
<reference evidence="2 3" key="2">
    <citation type="submission" date="2018-11" db="EMBL/GenBank/DDBJ databases">
        <authorList>
            <consortium name="Pathogen Informatics"/>
        </authorList>
    </citation>
    <scope>NUCLEOTIDE SEQUENCE [LARGE SCALE GENOMIC DNA]</scope>
</reference>
<evidence type="ECO:0000313" key="4">
    <source>
        <dbReference type="WBParaSite" id="SBAD_0000232101-mRNA-1"/>
    </source>
</evidence>
<accession>A0A183IF22</accession>
<sequence>MRPNNRVYGHFVEHDQCDEDCLNAKQKRSLNTWSVIGVKISNFRGDKLIQLGYKNQGIAASAGDAQKDEDQHESSIENSNKKWKQERNKSSPNVLPQQGVHSFPASTYLQGLATLPQNYSRFLSSMDCTNSAFASNHFLTTSSFELPRTSGEQLNVFDGMKHNRHDILGKKLNHMDVVVLKQLIMGYRDAAALLNRTADELEHLTPHKH</sequence>
<organism evidence="4">
    <name type="scientific">Soboliphyme baturini</name>
    <dbReference type="NCBI Taxonomy" id="241478"/>
    <lineage>
        <taxon>Eukaryota</taxon>
        <taxon>Metazoa</taxon>
        <taxon>Ecdysozoa</taxon>
        <taxon>Nematoda</taxon>
        <taxon>Enoplea</taxon>
        <taxon>Dorylaimia</taxon>
        <taxon>Dioctophymatida</taxon>
        <taxon>Dioctophymatoidea</taxon>
        <taxon>Soboliphymatidae</taxon>
        <taxon>Soboliphyme</taxon>
    </lineage>
</organism>
<evidence type="ECO:0000313" key="2">
    <source>
        <dbReference type="EMBL" id="VDO96921.1"/>
    </source>
</evidence>
<protein>
    <submittedName>
        <fullName evidence="4">Protein FAR1-RELATED SEQUENCE</fullName>
    </submittedName>
</protein>
<proteinExistence type="predicted"/>